<dbReference type="Gene3D" id="2.90.10.10">
    <property type="entry name" value="Bulb-type lectin domain"/>
    <property type="match status" value="1"/>
</dbReference>
<keyword evidence="2" id="KW-1015">Disulfide bond</keyword>
<keyword evidence="4" id="KW-1133">Transmembrane helix</keyword>
<reference evidence="6 7" key="1">
    <citation type="journal article" date="2023" name="Plants (Basel)">
        <title>Bridging the Gap: Combining Genomics and Transcriptomics Approaches to Understand Stylosanthes scabra, an Orphan Legume from the Brazilian Caatinga.</title>
        <authorList>
            <person name="Ferreira-Neto J.R.C."/>
            <person name="da Silva M.D."/>
            <person name="Binneck E."/>
            <person name="de Melo N.F."/>
            <person name="da Silva R.H."/>
            <person name="de Melo A.L.T.M."/>
            <person name="Pandolfi V."/>
            <person name="Bustamante F.O."/>
            <person name="Brasileiro-Vidal A.C."/>
            <person name="Benko-Iseppon A.M."/>
        </authorList>
    </citation>
    <scope>NUCLEOTIDE SEQUENCE [LARGE SCALE GENOMIC DNA]</scope>
    <source>
        <tissue evidence="6">Leaves</tissue>
    </source>
</reference>
<evidence type="ECO:0000256" key="4">
    <source>
        <dbReference type="SAM" id="Phobius"/>
    </source>
</evidence>
<evidence type="ECO:0000256" key="2">
    <source>
        <dbReference type="ARBA" id="ARBA00023157"/>
    </source>
</evidence>
<evidence type="ECO:0000256" key="3">
    <source>
        <dbReference type="ARBA" id="ARBA00023180"/>
    </source>
</evidence>
<evidence type="ECO:0000313" key="7">
    <source>
        <dbReference type="Proteomes" id="UP001341840"/>
    </source>
</evidence>
<evidence type="ECO:0000259" key="5">
    <source>
        <dbReference type="PROSITE" id="PS50927"/>
    </source>
</evidence>
<proteinExistence type="predicted"/>
<sequence>MYTLDEVIDIEFDNPEAAIQVAYEVLWQEMRKYISYKEIAIVLCFYLKLIYKSIGNTEFGRHQRHMWPNVFGFWKLKVLQPILAYYVNMMIITLIFIVIQTMKNFTLCYSMDILSSKLMLAYILPSSLAIEIDSIAESQYLTDNITLVSQDGTFELGFFSLGNSPKCYYLRIWYKKMPGQTVVWVANSEKPIDGTS</sequence>
<gene>
    <name evidence="6" type="ORF">PIB30_051538</name>
</gene>
<evidence type="ECO:0000256" key="1">
    <source>
        <dbReference type="ARBA" id="ARBA00022729"/>
    </source>
</evidence>
<feature type="domain" description="Bulb-type lectin" evidence="5">
    <location>
        <begin position="132"/>
        <end position="196"/>
    </location>
</feature>
<dbReference type="PROSITE" id="PS50927">
    <property type="entry name" value="BULB_LECTIN"/>
    <property type="match status" value="1"/>
</dbReference>
<keyword evidence="4" id="KW-0812">Transmembrane</keyword>
<organism evidence="6 7">
    <name type="scientific">Stylosanthes scabra</name>
    <dbReference type="NCBI Taxonomy" id="79078"/>
    <lineage>
        <taxon>Eukaryota</taxon>
        <taxon>Viridiplantae</taxon>
        <taxon>Streptophyta</taxon>
        <taxon>Embryophyta</taxon>
        <taxon>Tracheophyta</taxon>
        <taxon>Spermatophyta</taxon>
        <taxon>Magnoliopsida</taxon>
        <taxon>eudicotyledons</taxon>
        <taxon>Gunneridae</taxon>
        <taxon>Pentapetalae</taxon>
        <taxon>rosids</taxon>
        <taxon>fabids</taxon>
        <taxon>Fabales</taxon>
        <taxon>Fabaceae</taxon>
        <taxon>Papilionoideae</taxon>
        <taxon>50 kb inversion clade</taxon>
        <taxon>dalbergioids sensu lato</taxon>
        <taxon>Dalbergieae</taxon>
        <taxon>Pterocarpus clade</taxon>
        <taxon>Stylosanthes</taxon>
    </lineage>
</organism>
<keyword evidence="3" id="KW-0325">Glycoprotein</keyword>
<protein>
    <recommendedName>
        <fullName evidence="5">Bulb-type lectin domain-containing protein</fullName>
    </recommendedName>
</protein>
<keyword evidence="4" id="KW-0472">Membrane</keyword>
<name>A0ABU6VH58_9FABA</name>
<dbReference type="PANTHER" id="PTHR32444">
    <property type="entry name" value="BULB-TYPE LECTIN DOMAIN-CONTAINING PROTEIN"/>
    <property type="match status" value="1"/>
</dbReference>
<dbReference type="PANTHER" id="PTHR32444:SF234">
    <property type="entry name" value="RECEPTOR-LIKE SERINE_THREONINE-PROTEIN KINASE"/>
    <property type="match status" value="1"/>
</dbReference>
<keyword evidence="1" id="KW-0732">Signal</keyword>
<keyword evidence="7" id="KW-1185">Reference proteome</keyword>
<feature type="transmembrane region" description="Helical" evidence="4">
    <location>
        <begin position="83"/>
        <end position="102"/>
    </location>
</feature>
<dbReference type="Proteomes" id="UP001341840">
    <property type="component" value="Unassembled WGS sequence"/>
</dbReference>
<dbReference type="InterPro" id="IPR001480">
    <property type="entry name" value="Bulb-type_lectin_dom"/>
</dbReference>
<dbReference type="InterPro" id="IPR036426">
    <property type="entry name" value="Bulb-type_lectin_dom_sf"/>
</dbReference>
<dbReference type="EMBL" id="JASCZI010151400">
    <property type="protein sequence ID" value="MED6172596.1"/>
    <property type="molecule type" value="Genomic_DNA"/>
</dbReference>
<evidence type="ECO:0000313" key="6">
    <source>
        <dbReference type="EMBL" id="MED6172596.1"/>
    </source>
</evidence>
<comment type="caution">
    <text evidence="6">The sequence shown here is derived from an EMBL/GenBank/DDBJ whole genome shotgun (WGS) entry which is preliminary data.</text>
</comment>
<accession>A0ABU6VH58</accession>